<dbReference type="Proteomes" id="UP001283361">
    <property type="component" value="Unassembled WGS sequence"/>
</dbReference>
<accession>A0AAE1AEC4</accession>
<evidence type="ECO:0000313" key="3">
    <source>
        <dbReference type="Proteomes" id="UP001283361"/>
    </source>
</evidence>
<gene>
    <name evidence="2" type="ORF">RRG08_022971</name>
</gene>
<name>A0AAE1AEC4_9GAST</name>
<keyword evidence="1" id="KW-0472">Membrane</keyword>
<reference evidence="2" key="1">
    <citation type="journal article" date="2023" name="G3 (Bethesda)">
        <title>A reference genome for the long-term kleptoplast-retaining sea slug Elysia crispata morphotype clarki.</title>
        <authorList>
            <person name="Eastman K.E."/>
            <person name="Pendleton A.L."/>
            <person name="Shaikh M.A."/>
            <person name="Suttiyut T."/>
            <person name="Ogas R."/>
            <person name="Tomko P."/>
            <person name="Gavelis G."/>
            <person name="Widhalm J.R."/>
            <person name="Wisecaver J.H."/>
        </authorList>
    </citation>
    <scope>NUCLEOTIDE SEQUENCE</scope>
    <source>
        <strain evidence="2">ECLA1</strain>
    </source>
</reference>
<comment type="caution">
    <text evidence="2">The sequence shown here is derived from an EMBL/GenBank/DDBJ whole genome shotgun (WGS) entry which is preliminary data.</text>
</comment>
<sequence length="230" mass="24542">MTALFAATGLASTETSVMKLCLNLICFVALVMCVHSGLLSSSVRGTGDLLIEAAQIAEQEKHDVTEFGNNANQDLSDMQKVINNAKADVSDPEKLRADVVQGNVVFREAENDVQDFQNQWKDDTGAAQEFAAQVKGANLPAAQMAVANQANAIQNEAEGNVKALNKEWSAIDKSALVLAKRVDNGQGYAEQNLKDAEALEKATGDGLGQFGNAMQGVRSKLTTLEKEIEG</sequence>
<protein>
    <submittedName>
        <fullName evidence="2">Uncharacterized protein</fullName>
    </submittedName>
</protein>
<organism evidence="2 3">
    <name type="scientific">Elysia crispata</name>
    <name type="common">lettuce slug</name>
    <dbReference type="NCBI Taxonomy" id="231223"/>
    <lineage>
        <taxon>Eukaryota</taxon>
        <taxon>Metazoa</taxon>
        <taxon>Spiralia</taxon>
        <taxon>Lophotrochozoa</taxon>
        <taxon>Mollusca</taxon>
        <taxon>Gastropoda</taxon>
        <taxon>Heterobranchia</taxon>
        <taxon>Euthyneura</taxon>
        <taxon>Panpulmonata</taxon>
        <taxon>Sacoglossa</taxon>
        <taxon>Placobranchoidea</taxon>
        <taxon>Plakobranchidae</taxon>
        <taxon>Elysia</taxon>
    </lineage>
</organism>
<keyword evidence="1" id="KW-0812">Transmembrane</keyword>
<keyword evidence="3" id="KW-1185">Reference proteome</keyword>
<feature type="transmembrane region" description="Helical" evidence="1">
    <location>
        <begin position="20"/>
        <end position="39"/>
    </location>
</feature>
<dbReference type="AlphaFoldDB" id="A0AAE1AEC4"/>
<evidence type="ECO:0000313" key="2">
    <source>
        <dbReference type="EMBL" id="KAK3786349.1"/>
    </source>
</evidence>
<keyword evidence="1" id="KW-1133">Transmembrane helix</keyword>
<dbReference type="EMBL" id="JAWDGP010001973">
    <property type="protein sequence ID" value="KAK3786349.1"/>
    <property type="molecule type" value="Genomic_DNA"/>
</dbReference>
<proteinExistence type="predicted"/>
<evidence type="ECO:0000256" key="1">
    <source>
        <dbReference type="SAM" id="Phobius"/>
    </source>
</evidence>